<protein>
    <submittedName>
        <fullName evidence="1">Nuclear transport factor 2 family protein</fullName>
    </submittedName>
</protein>
<dbReference type="InterPro" id="IPR032710">
    <property type="entry name" value="NTF2-like_dom_sf"/>
</dbReference>
<dbReference type="EMBL" id="CP089983">
    <property type="protein sequence ID" value="WXB06023.1"/>
    <property type="molecule type" value="Genomic_DNA"/>
</dbReference>
<gene>
    <name evidence="1" type="ORF">LVJ94_01930</name>
</gene>
<dbReference type="Gene3D" id="3.10.450.50">
    <property type="match status" value="2"/>
</dbReference>
<dbReference type="InterPro" id="IPR039437">
    <property type="entry name" value="FrzH/put_lumazine-bd"/>
</dbReference>
<name>A0ABZ2L506_9BACT</name>
<dbReference type="SUPFAM" id="SSF54427">
    <property type="entry name" value="NTF2-like"/>
    <property type="match status" value="2"/>
</dbReference>
<keyword evidence="2" id="KW-1185">Reference proteome</keyword>
<dbReference type="Proteomes" id="UP001374803">
    <property type="component" value="Chromosome"/>
</dbReference>
<evidence type="ECO:0000313" key="2">
    <source>
        <dbReference type="Proteomes" id="UP001374803"/>
    </source>
</evidence>
<evidence type="ECO:0000313" key="1">
    <source>
        <dbReference type="EMBL" id="WXB06023.1"/>
    </source>
</evidence>
<sequence>MPPSNASAHTAPEQAVQAYFKASDQCSSQILRSAFHPAAHMLWLDKAGALHSRAQLPWWRVLDTASPCRPALERTLRIIDREGPMALVEANSRFDTYRFHDYLLVVESPDGWLIADKVFQRLEEGDAAPAPADEAEIRHILDDKIRAAGAHDPALLASTHLEDCIYSAVHAKSGTPYVRESVSEWAAKYAARKARNEDGHEAKWRILHAAGSGTIGHAKLEVVSRGTRYIDHLLLLRTTDGWRIAAAVWGNPAKLTSES</sequence>
<dbReference type="RefSeq" id="WP_394835673.1">
    <property type="nucleotide sequence ID" value="NZ_CP089929.1"/>
</dbReference>
<dbReference type="Pfam" id="PF12893">
    <property type="entry name" value="Lumazine_bd_2"/>
    <property type="match status" value="2"/>
</dbReference>
<reference evidence="1" key="1">
    <citation type="submission" date="2021-12" db="EMBL/GenBank/DDBJ databases">
        <title>Discovery of the Pendulisporaceae a myxobacterial family with distinct sporulation behavior and unique specialized metabolism.</title>
        <authorList>
            <person name="Garcia R."/>
            <person name="Popoff A."/>
            <person name="Bader C.D."/>
            <person name="Loehr J."/>
            <person name="Walesch S."/>
            <person name="Walt C."/>
            <person name="Boldt J."/>
            <person name="Bunk B."/>
            <person name="Haeckl F.J.F.P.J."/>
            <person name="Gunesch A.P."/>
            <person name="Birkelbach J."/>
            <person name="Nuebel U."/>
            <person name="Pietschmann T."/>
            <person name="Bach T."/>
            <person name="Mueller R."/>
        </authorList>
    </citation>
    <scope>NUCLEOTIDE SEQUENCE</scope>
    <source>
        <strain evidence="1">MSr11367</strain>
    </source>
</reference>
<accession>A0ABZ2L506</accession>
<organism evidence="1 2">
    <name type="scientific">Pendulispora rubella</name>
    <dbReference type="NCBI Taxonomy" id="2741070"/>
    <lineage>
        <taxon>Bacteria</taxon>
        <taxon>Pseudomonadati</taxon>
        <taxon>Myxococcota</taxon>
        <taxon>Myxococcia</taxon>
        <taxon>Myxococcales</taxon>
        <taxon>Sorangiineae</taxon>
        <taxon>Pendulisporaceae</taxon>
        <taxon>Pendulispora</taxon>
    </lineage>
</organism>
<proteinExistence type="predicted"/>